<gene>
    <name evidence="4" type="ORF">MATL_G00220440</name>
</gene>
<accession>A0A9D3SWT3</accession>
<dbReference type="Gene3D" id="2.60.40.10">
    <property type="entry name" value="Immunoglobulins"/>
    <property type="match status" value="3"/>
</dbReference>
<organism evidence="4 5">
    <name type="scientific">Megalops atlanticus</name>
    <name type="common">Tarpon</name>
    <name type="synonym">Clupea gigantea</name>
    <dbReference type="NCBI Taxonomy" id="7932"/>
    <lineage>
        <taxon>Eukaryota</taxon>
        <taxon>Metazoa</taxon>
        <taxon>Chordata</taxon>
        <taxon>Craniata</taxon>
        <taxon>Vertebrata</taxon>
        <taxon>Euteleostomi</taxon>
        <taxon>Actinopterygii</taxon>
        <taxon>Neopterygii</taxon>
        <taxon>Teleostei</taxon>
        <taxon>Elopiformes</taxon>
        <taxon>Megalopidae</taxon>
        <taxon>Megalops</taxon>
    </lineage>
</organism>
<dbReference type="Proteomes" id="UP001046870">
    <property type="component" value="Chromosome 20"/>
</dbReference>
<dbReference type="PANTHER" id="PTHR46708">
    <property type="entry name" value="TENASCIN"/>
    <property type="match status" value="1"/>
</dbReference>
<feature type="compositionally biased region" description="Basic and acidic residues" evidence="2">
    <location>
        <begin position="13"/>
        <end position="25"/>
    </location>
</feature>
<keyword evidence="5" id="KW-1185">Reference proteome</keyword>
<feature type="domain" description="Fibronectin type-III" evidence="3">
    <location>
        <begin position="135"/>
        <end position="228"/>
    </location>
</feature>
<dbReference type="InterPro" id="IPR050991">
    <property type="entry name" value="ECM_Regulatory_Proteins"/>
</dbReference>
<dbReference type="InterPro" id="IPR013783">
    <property type="entry name" value="Ig-like_fold"/>
</dbReference>
<proteinExistence type="predicted"/>
<evidence type="ECO:0000313" key="4">
    <source>
        <dbReference type="EMBL" id="KAG7458464.1"/>
    </source>
</evidence>
<comment type="caution">
    <text evidence="4">The sequence shown here is derived from an EMBL/GenBank/DDBJ whole genome shotgun (WGS) entry which is preliminary data.</text>
</comment>
<dbReference type="EMBL" id="JAFDVH010000020">
    <property type="protein sequence ID" value="KAG7458464.1"/>
    <property type="molecule type" value="Genomic_DNA"/>
</dbReference>
<dbReference type="InterPro" id="IPR003961">
    <property type="entry name" value="FN3_dom"/>
</dbReference>
<evidence type="ECO:0000313" key="5">
    <source>
        <dbReference type="Proteomes" id="UP001046870"/>
    </source>
</evidence>
<dbReference type="OrthoDB" id="8963837at2759"/>
<evidence type="ECO:0000259" key="3">
    <source>
        <dbReference type="PROSITE" id="PS50853"/>
    </source>
</evidence>
<dbReference type="Pfam" id="PF00041">
    <property type="entry name" value="fn3"/>
    <property type="match status" value="1"/>
</dbReference>
<dbReference type="PANTHER" id="PTHR46708:SF2">
    <property type="entry name" value="FIBRONECTIN TYPE-III DOMAIN-CONTAINING PROTEIN"/>
    <property type="match status" value="1"/>
</dbReference>
<dbReference type="AlphaFoldDB" id="A0A9D3SWT3"/>
<keyword evidence="1" id="KW-0677">Repeat</keyword>
<sequence length="318" mass="34984">MMPSRIPKLKGTTRREQRTIRREESVSSGYQSMKSDNSKEEPINFTGDSRGRANQRVGEWLTQKHPAQPAAEAPPPPGQIQFLAVGSDAVSLSWGAPEGMDSQTLSFRVTWDSDTAQRSSKEQQYSERMCFSICADSNPCSSGTDSGLSGSSFTLSWREPHGLDQTPYHFLVSYSSPGTEPQFISTDSLTVTLSHLQPGTEHTASVYTELENGEQSEAASKSICTKPSAPGRVRVEEVRSRSVRLRWDTPTEMEGVSYTFSISYSCDGEEPKECFITAAGAGPVQQKSAQEKMFCLLCVKDIPPPECQCTCHIQELMA</sequence>
<dbReference type="SMART" id="SM00060">
    <property type="entry name" value="FN3"/>
    <property type="match status" value="2"/>
</dbReference>
<dbReference type="SUPFAM" id="SSF49265">
    <property type="entry name" value="Fibronectin type III"/>
    <property type="match status" value="2"/>
</dbReference>
<protein>
    <recommendedName>
        <fullName evidence="3">Fibronectin type-III domain-containing protein</fullName>
    </recommendedName>
</protein>
<evidence type="ECO:0000256" key="1">
    <source>
        <dbReference type="ARBA" id="ARBA00022737"/>
    </source>
</evidence>
<name>A0A9D3SWT3_MEGAT</name>
<dbReference type="CDD" id="cd00063">
    <property type="entry name" value="FN3"/>
    <property type="match status" value="2"/>
</dbReference>
<feature type="compositionally biased region" description="Polar residues" evidence="2">
    <location>
        <begin position="26"/>
        <end position="35"/>
    </location>
</feature>
<reference evidence="4" key="1">
    <citation type="submission" date="2021-01" db="EMBL/GenBank/DDBJ databases">
        <authorList>
            <person name="Zahm M."/>
            <person name="Roques C."/>
            <person name="Cabau C."/>
            <person name="Klopp C."/>
            <person name="Donnadieu C."/>
            <person name="Jouanno E."/>
            <person name="Lampietro C."/>
            <person name="Louis A."/>
            <person name="Herpin A."/>
            <person name="Echchiki A."/>
            <person name="Berthelot C."/>
            <person name="Parey E."/>
            <person name="Roest-Crollius H."/>
            <person name="Braasch I."/>
            <person name="Postlethwait J."/>
            <person name="Bobe J."/>
            <person name="Montfort J."/>
            <person name="Bouchez O."/>
            <person name="Begum T."/>
            <person name="Mejri S."/>
            <person name="Adams A."/>
            <person name="Chen W.-J."/>
            <person name="Guiguen Y."/>
        </authorList>
    </citation>
    <scope>NUCLEOTIDE SEQUENCE</scope>
    <source>
        <strain evidence="4">YG-15Mar2019-1</strain>
        <tissue evidence="4">Brain</tissue>
    </source>
</reference>
<evidence type="ECO:0000256" key="2">
    <source>
        <dbReference type="SAM" id="MobiDB-lite"/>
    </source>
</evidence>
<dbReference type="InterPro" id="IPR036116">
    <property type="entry name" value="FN3_sf"/>
</dbReference>
<dbReference type="PROSITE" id="PS50853">
    <property type="entry name" value="FN3"/>
    <property type="match status" value="1"/>
</dbReference>
<feature type="region of interest" description="Disordered" evidence="2">
    <location>
        <begin position="1"/>
        <end position="58"/>
    </location>
</feature>